<comment type="catalytic activity">
    <reaction evidence="2">
        <text>6-hydroxymethyl-7,8-dihydropterin + ATP = (7,8-dihydropterin-6-yl)methyl diphosphate + AMP + H(+)</text>
        <dbReference type="Rhea" id="RHEA:11412"/>
        <dbReference type="ChEBI" id="CHEBI:15378"/>
        <dbReference type="ChEBI" id="CHEBI:30616"/>
        <dbReference type="ChEBI" id="CHEBI:44841"/>
        <dbReference type="ChEBI" id="CHEBI:72950"/>
        <dbReference type="ChEBI" id="CHEBI:456215"/>
        <dbReference type="EC" id="2.7.6.3"/>
    </reaction>
</comment>
<feature type="domain" description="Pterin-binding" evidence="10">
    <location>
        <begin position="1"/>
        <end position="157"/>
    </location>
</feature>
<evidence type="ECO:0000256" key="2">
    <source>
        <dbReference type="ARBA" id="ARBA00000198"/>
    </source>
</evidence>
<dbReference type="EC" id="2.5.1.15" evidence="5"/>
<dbReference type="GO" id="GO:0046656">
    <property type="term" value="P:folic acid biosynthetic process"/>
    <property type="evidence" value="ECO:0007669"/>
    <property type="project" value="UniProtKB-KW"/>
</dbReference>
<dbReference type="SUPFAM" id="SSF51717">
    <property type="entry name" value="Dihydropteroate synthetase-like"/>
    <property type="match status" value="1"/>
</dbReference>
<comment type="pathway">
    <text evidence="4">Cofactor biosynthesis; tetrahydrofolate biosynthesis; 7,8-dihydrofolate from 2-amino-4-hydroxy-6-hydroxymethyl-7,8-dihydropteridine diphosphate and 4-aminobenzoate: step 1/2.</text>
</comment>
<dbReference type="NCBIfam" id="TIGR01496">
    <property type="entry name" value="DHPS"/>
    <property type="match status" value="1"/>
</dbReference>
<feature type="non-terminal residue" evidence="11">
    <location>
        <position position="157"/>
    </location>
</feature>
<evidence type="ECO:0000256" key="9">
    <source>
        <dbReference type="ARBA" id="ARBA00022909"/>
    </source>
</evidence>
<evidence type="ECO:0000256" key="4">
    <source>
        <dbReference type="ARBA" id="ARBA00004763"/>
    </source>
</evidence>
<evidence type="ECO:0000256" key="7">
    <source>
        <dbReference type="ARBA" id="ARBA00022723"/>
    </source>
</evidence>
<dbReference type="PROSITE" id="PS50972">
    <property type="entry name" value="PTERIN_BINDING"/>
    <property type="match status" value="1"/>
</dbReference>
<dbReference type="InterPro" id="IPR045031">
    <property type="entry name" value="DHP_synth-like"/>
</dbReference>
<dbReference type="PANTHER" id="PTHR20941">
    <property type="entry name" value="FOLATE SYNTHESIS PROTEINS"/>
    <property type="match status" value="1"/>
</dbReference>
<evidence type="ECO:0000256" key="1">
    <source>
        <dbReference type="ARBA" id="ARBA00000012"/>
    </source>
</evidence>
<dbReference type="GO" id="GO:0046872">
    <property type="term" value="F:metal ion binding"/>
    <property type="evidence" value="ECO:0007669"/>
    <property type="project" value="UniProtKB-KW"/>
</dbReference>
<evidence type="ECO:0000256" key="5">
    <source>
        <dbReference type="ARBA" id="ARBA00012458"/>
    </source>
</evidence>
<gene>
    <name evidence="11" type="ORF">CTOB1V02_LOCUS16745</name>
</gene>
<keyword evidence="6" id="KW-0808">Transferase</keyword>
<name>A0A7R9A0U6_9CRUS</name>
<evidence type="ECO:0000313" key="11">
    <source>
        <dbReference type="EMBL" id="CAD7238930.1"/>
    </source>
</evidence>
<dbReference type="InterPro" id="IPR011005">
    <property type="entry name" value="Dihydropteroate_synth-like_sf"/>
</dbReference>
<accession>A0A7R9A0U6</accession>
<dbReference type="Gene3D" id="3.20.20.20">
    <property type="entry name" value="Dihydropteroate synthase-like"/>
    <property type="match status" value="1"/>
</dbReference>
<keyword evidence="7" id="KW-0479">Metal-binding</keyword>
<comment type="catalytic activity">
    <reaction evidence="1">
        <text>(7,8-dihydropterin-6-yl)methyl diphosphate + 4-aminobenzoate = 7,8-dihydropteroate + diphosphate</text>
        <dbReference type="Rhea" id="RHEA:19949"/>
        <dbReference type="ChEBI" id="CHEBI:17836"/>
        <dbReference type="ChEBI" id="CHEBI:17839"/>
        <dbReference type="ChEBI" id="CHEBI:33019"/>
        <dbReference type="ChEBI" id="CHEBI:72950"/>
        <dbReference type="EC" id="2.5.1.15"/>
    </reaction>
</comment>
<protein>
    <recommendedName>
        <fullName evidence="5">dihydropteroate synthase</fullName>
        <ecNumber evidence="5">2.5.1.15</ecNumber>
    </recommendedName>
</protein>
<dbReference type="PROSITE" id="PS00793">
    <property type="entry name" value="DHPS_2"/>
    <property type="match status" value="1"/>
</dbReference>
<dbReference type="OrthoDB" id="8122391at2759"/>
<evidence type="ECO:0000259" key="10">
    <source>
        <dbReference type="PROSITE" id="PS50972"/>
    </source>
</evidence>
<dbReference type="GO" id="GO:0003848">
    <property type="term" value="F:2-amino-4-hydroxy-6-hydroxymethyldihydropteridine diphosphokinase activity"/>
    <property type="evidence" value="ECO:0007669"/>
    <property type="project" value="UniProtKB-EC"/>
</dbReference>
<dbReference type="Pfam" id="PF00809">
    <property type="entry name" value="Pterin_bind"/>
    <property type="match status" value="1"/>
</dbReference>
<dbReference type="GO" id="GO:0005829">
    <property type="term" value="C:cytosol"/>
    <property type="evidence" value="ECO:0007669"/>
    <property type="project" value="TreeGrafter"/>
</dbReference>
<sequence length="157" mass="16522">MGILNVTPDSFSDGGCFARHDAAVKQAAAMLAEGADIIDVGGESTRPGATPVSEQEELDRVIPVIEALREELPVSISVDTQKPVVMEAAVSAGASLINDVNALRAEGAVALLSRLKVPVCLMHLKGVPESMQDDPRYIDVVEDVLAFLLGRVKACEA</sequence>
<dbReference type="InterPro" id="IPR006390">
    <property type="entry name" value="DHP_synth_dom"/>
</dbReference>
<dbReference type="InterPro" id="IPR000489">
    <property type="entry name" value="Pterin-binding_dom"/>
</dbReference>
<dbReference type="AlphaFoldDB" id="A0A7R9A0U6"/>
<dbReference type="GO" id="GO:0046654">
    <property type="term" value="P:tetrahydrofolate biosynthetic process"/>
    <property type="evidence" value="ECO:0007669"/>
    <property type="project" value="TreeGrafter"/>
</dbReference>
<evidence type="ECO:0000256" key="6">
    <source>
        <dbReference type="ARBA" id="ARBA00022679"/>
    </source>
</evidence>
<reference evidence="11" key="1">
    <citation type="submission" date="2020-11" db="EMBL/GenBank/DDBJ databases">
        <authorList>
            <person name="Tran Van P."/>
        </authorList>
    </citation>
    <scope>NUCLEOTIDE SEQUENCE</scope>
</reference>
<evidence type="ECO:0000256" key="8">
    <source>
        <dbReference type="ARBA" id="ARBA00022842"/>
    </source>
</evidence>
<dbReference type="PANTHER" id="PTHR20941:SF1">
    <property type="entry name" value="FOLIC ACID SYNTHESIS PROTEIN FOL1"/>
    <property type="match status" value="1"/>
</dbReference>
<dbReference type="GO" id="GO:0004156">
    <property type="term" value="F:dihydropteroate synthase activity"/>
    <property type="evidence" value="ECO:0007669"/>
    <property type="project" value="UniProtKB-EC"/>
</dbReference>
<proteinExistence type="predicted"/>
<keyword evidence="9" id="KW-0289">Folate biosynthesis</keyword>
<comment type="cofactor">
    <cofactor evidence="3">
        <name>Mg(2+)</name>
        <dbReference type="ChEBI" id="CHEBI:18420"/>
    </cofactor>
</comment>
<organism evidence="11">
    <name type="scientific">Cyprideis torosa</name>
    <dbReference type="NCBI Taxonomy" id="163714"/>
    <lineage>
        <taxon>Eukaryota</taxon>
        <taxon>Metazoa</taxon>
        <taxon>Ecdysozoa</taxon>
        <taxon>Arthropoda</taxon>
        <taxon>Crustacea</taxon>
        <taxon>Oligostraca</taxon>
        <taxon>Ostracoda</taxon>
        <taxon>Podocopa</taxon>
        <taxon>Podocopida</taxon>
        <taxon>Cytherocopina</taxon>
        <taxon>Cytheroidea</taxon>
        <taxon>Cytherideidae</taxon>
        <taxon>Cyprideis</taxon>
    </lineage>
</organism>
<evidence type="ECO:0000256" key="3">
    <source>
        <dbReference type="ARBA" id="ARBA00001946"/>
    </source>
</evidence>
<dbReference type="EMBL" id="OB711780">
    <property type="protein sequence ID" value="CAD7238930.1"/>
    <property type="molecule type" value="Genomic_DNA"/>
</dbReference>
<keyword evidence="8" id="KW-0460">Magnesium</keyword>